<keyword evidence="5" id="KW-0175">Coiled coil</keyword>
<dbReference type="InterPro" id="IPR001452">
    <property type="entry name" value="SH3_domain"/>
</dbReference>
<dbReference type="GO" id="GO:0070161">
    <property type="term" value="C:anchoring junction"/>
    <property type="evidence" value="ECO:0007669"/>
    <property type="project" value="UniProtKB-SubCell"/>
</dbReference>
<evidence type="ECO:0000313" key="9">
    <source>
        <dbReference type="Ensembl" id="ENSXETP00000067996"/>
    </source>
</evidence>
<dbReference type="PANTHER" id="PTHR14167">
    <property type="entry name" value="SH3 DOMAIN-CONTAINING"/>
    <property type="match status" value="1"/>
</dbReference>
<feature type="region of interest" description="Disordered" evidence="6">
    <location>
        <begin position="158"/>
        <end position="298"/>
    </location>
</feature>
<evidence type="ECO:0000256" key="4">
    <source>
        <dbReference type="PROSITE-ProRule" id="PRU00192"/>
    </source>
</evidence>
<proteinExistence type="predicted"/>
<dbReference type="Xenbase" id="XB-GENE-6467780">
    <property type="gene designation" value="sorbs3"/>
</dbReference>
<dbReference type="OrthoDB" id="73680at2759"/>
<sequence length="784" mass="87351">MEMEKERGVSNKHRAGCVLFTWENRAAHTWWNREIEDTEYSRRDTCITDMDLTDLQEVENEFLLTLDDFIPPHLQRNQRSPAEHKESSVASEQISRTTVSPITQEVPGSPGQRRERHWIRFDGIGPTDKDGMPFASRSSVDKPRDWYRSMFRVLHRLSDSDDSDNDSKEKETPTLHIPSKSGPTDPKQRNHNDTVGHRTTTNQVPQGPSRTFSPNSRELERSQSFTLRDPKRTISPVPRAPEGTLYFPTTGSPKTISVTSRELQRTPSLTSREQQKTLDTSSREPEQMPGSPPRIPRSYLSISPEQFMLSNPCRASETAPRSLLKDSYATQTFTSGVAQTLNSSSTEPQRTLFSSSSRDPKKTHNFISSEENRTVNPLASTTSSSSTPSSFRQSSRQQLSPGLSNQGTNSTFERKPLAVSSKTSREPQQEPYSTPVPLSPGLESQQFCPPDIESLFSHCFSIEDKVHSSDSAQMEPTSPISPNAKKAKSSTSKALEKLEAELKLFNAELNRDLVDHRHTPVYTSYMEAPMPKSPPLIGGSQRTVDTPSASEEKPLARAVVKFDFSAESPKELSLQRGTTVLILKKVDKNWMLGQQDGRRGLFPESYVRVLVPGESVQPVEPHLSGVAVYDFKAESDAELSLSKGQQVGIIRRVGGSWFEGRIEGSQSIGLFPASYVRLTGQRKEETSKIRGESNSAPLEQVSHGFTPTENATCVQAVAPNSTQAPAGTIYRVLYAYTPNNQDELHLIPGDTVTVSQRCDDGWFVGVCWRTKRFGTFPGNFVAPV</sequence>
<dbReference type="SUPFAM" id="SSF50044">
    <property type="entry name" value="SH3-domain"/>
    <property type="match status" value="3"/>
</dbReference>
<dbReference type="KEGG" id="xtr:100496366"/>
<dbReference type="AGR" id="Xenbase:XB-GENE-6467780"/>
<feature type="region of interest" description="Disordered" evidence="6">
    <location>
        <begin position="339"/>
        <end position="447"/>
    </location>
</feature>
<dbReference type="InterPro" id="IPR003127">
    <property type="entry name" value="SoHo_dom"/>
</dbReference>
<feature type="compositionally biased region" description="Basic and acidic residues" evidence="6">
    <location>
        <begin position="273"/>
        <end position="286"/>
    </location>
</feature>
<dbReference type="InterPro" id="IPR036028">
    <property type="entry name" value="SH3-like_dom_sf"/>
</dbReference>
<dbReference type="PROSITE" id="PS50002">
    <property type="entry name" value="SH3"/>
    <property type="match status" value="3"/>
</dbReference>
<dbReference type="GeneID" id="100496366"/>
<dbReference type="RefSeq" id="XP_004912595.1">
    <property type="nucleotide sequence ID" value="XM_004912538.4"/>
</dbReference>
<evidence type="ECO:0000256" key="5">
    <source>
        <dbReference type="SAM" id="Coils"/>
    </source>
</evidence>
<accession>A0A6I8QEE8</accession>
<feature type="domain" description="SH3" evidence="7">
    <location>
        <begin position="725"/>
        <end position="784"/>
    </location>
</feature>
<feature type="region of interest" description="Disordered" evidence="6">
    <location>
        <begin position="525"/>
        <end position="551"/>
    </location>
</feature>
<dbReference type="Pfam" id="PF02208">
    <property type="entry name" value="Sorb"/>
    <property type="match status" value="1"/>
</dbReference>
<feature type="compositionally biased region" description="Polar residues" evidence="6">
    <location>
        <begin position="469"/>
        <end position="481"/>
    </location>
</feature>
<evidence type="ECO:0000313" key="12">
    <source>
        <dbReference type="RefSeq" id="XP_012814866.1"/>
    </source>
</evidence>
<name>A0A6I8QEE8_XENTR</name>
<evidence type="ECO:0000256" key="3">
    <source>
        <dbReference type="ARBA" id="ARBA00022949"/>
    </source>
</evidence>
<feature type="region of interest" description="Disordered" evidence="6">
    <location>
        <begin position="467"/>
        <end position="488"/>
    </location>
</feature>
<feature type="compositionally biased region" description="Polar residues" evidence="6">
    <location>
        <begin position="247"/>
        <end position="272"/>
    </location>
</feature>
<evidence type="ECO:0000256" key="2">
    <source>
        <dbReference type="ARBA" id="ARBA00022443"/>
    </source>
</evidence>
<keyword evidence="3" id="KW-0965">Cell junction</keyword>
<evidence type="ECO:0000256" key="1">
    <source>
        <dbReference type="ARBA" id="ARBA00004282"/>
    </source>
</evidence>
<feature type="coiled-coil region" evidence="5">
    <location>
        <begin position="488"/>
        <end position="515"/>
    </location>
</feature>
<dbReference type="CTD" id="10174"/>
<dbReference type="PANTHER" id="PTHR14167:SF54">
    <property type="entry name" value="VINEXIN"/>
    <property type="match status" value="1"/>
</dbReference>
<dbReference type="PROSITE" id="PS50831">
    <property type="entry name" value="SOHO"/>
    <property type="match status" value="1"/>
</dbReference>
<dbReference type="GeneTree" id="ENSGT00940000160558"/>
<evidence type="ECO:0000256" key="6">
    <source>
        <dbReference type="SAM" id="MobiDB-lite"/>
    </source>
</evidence>
<gene>
    <name evidence="9 11 12 13" type="primary">sorbs3</name>
</gene>
<feature type="domain" description="SH3" evidence="7">
    <location>
        <begin position="620"/>
        <end position="681"/>
    </location>
</feature>
<dbReference type="Proteomes" id="UP000008143">
    <property type="component" value="Chromosome 3"/>
</dbReference>
<feature type="compositionally biased region" description="Polar residues" evidence="6">
    <location>
        <begin position="365"/>
        <end position="379"/>
    </location>
</feature>
<dbReference type="CDD" id="cd11780">
    <property type="entry name" value="SH3_Sorbs_3"/>
    <property type="match status" value="1"/>
</dbReference>
<evidence type="ECO:0000313" key="11">
    <source>
        <dbReference type="RefSeq" id="XP_004912595.1"/>
    </source>
</evidence>
<feature type="compositionally biased region" description="Polar residues" evidence="6">
    <location>
        <begin position="339"/>
        <end position="357"/>
    </location>
</feature>
<reference evidence="9" key="2">
    <citation type="submission" date="2020-05" db="UniProtKB">
        <authorList>
            <consortium name="Ensembl"/>
        </authorList>
    </citation>
    <scope>IDENTIFICATION</scope>
</reference>
<dbReference type="SMART" id="SM00326">
    <property type="entry name" value="SH3"/>
    <property type="match status" value="3"/>
</dbReference>
<dbReference type="InterPro" id="IPR050384">
    <property type="entry name" value="Endophilin_SH3RF"/>
</dbReference>
<dbReference type="OMA" id="PPMINIS"/>
<comment type="subcellular location">
    <subcellularLocation>
        <location evidence="1">Cell junction</location>
    </subcellularLocation>
</comment>
<dbReference type="AlphaFoldDB" id="A0A6I8QEE8"/>
<feature type="compositionally biased region" description="Polar residues" evidence="6">
    <location>
        <begin position="540"/>
        <end position="549"/>
    </location>
</feature>
<feature type="compositionally biased region" description="Polar residues" evidence="6">
    <location>
        <begin position="197"/>
        <end position="226"/>
    </location>
</feature>
<evidence type="ECO:0000313" key="10">
    <source>
        <dbReference type="Proteomes" id="UP000008143"/>
    </source>
</evidence>
<feature type="region of interest" description="Disordered" evidence="6">
    <location>
        <begin position="74"/>
        <end position="140"/>
    </location>
</feature>
<protein>
    <submittedName>
        <fullName evidence="9">Sorbin and SH3 domain containing 3</fullName>
    </submittedName>
    <submittedName>
        <fullName evidence="11 12">Vinexin isoform X1</fullName>
    </submittedName>
</protein>
<dbReference type="Pfam" id="PF14604">
    <property type="entry name" value="SH3_9"/>
    <property type="match status" value="2"/>
</dbReference>
<dbReference type="Gene3D" id="2.30.30.40">
    <property type="entry name" value="SH3 Domains"/>
    <property type="match status" value="3"/>
</dbReference>
<dbReference type="Bgee" id="ENSXETG00000034882">
    <property type="expression patterns" value="Expressed in testis and 10 other cell types or tissues"/>
</dbReference>
<reference evidence="11 12" key="3">
    <citation type="submission" date="2025-04" db="UniProtKB">
        <authorList>
            <consortium name="RefSeq"/>
        </authorList>
    </citation>
    <scope>IDENTIFICATION</scope>
    <source>
        <strain evidence="11 12">Nigerian</strain>
        <tissue evidence="11 12">Liver and blood</tissue>
    </source>
</reference>
<feature type="compositionally biased region" description="Low complexity" evidence="6">
    <location>
        <begin position="380"/>
        <end position="401"/>
    </location>
</feature>
<evidence type="ECO:0000313" key="13">
    <source>
        <dbReference type="Xenbase" id="XB-GENE-6467780"/>
    </source>
</evidence>
<feature type="domain" description="SoHo" evidence="8">
    <location>
        <begin position="115"/>
        <end position="176"/>
    </location>
</feature>
<evidence type="ECO:0000259" key="8">
    <source>
        <dbReference type="PROSITE" id="PS50831"/>
    </source>
</evidence>
<dbReference type="Pfam" id="PF00018">
    <property type="entry name" value="SH3_1"/>
    <property type="match status" value="1"/>
</dbReference>
<dbReference type="Ensembl" id="ENSXETT00000095077">
    <property type="protein sequence ID" value="ENSXETP00000067996"/>
    <property type="gene ID" value="ENSXETG00000034882"/>
</dbReference>
<dbReference type="RefSeq" id="XP_012814866.1">
    <property type="nucleotide sequence ID" value="XM_012959412.3"/>
</dbReference>
<evidence type="ECO:0000259" key="7">
    <source>
        <dbReference type="PROSITE" id="PS50002"/>
    </source>
</evidence>
<feature type="compositionally biased region" description="Basic and acidic residues" evidence="6">
    <location>
        <begin position="186"/>
        <end position="196"/>
    </location>
</feature>
<reference evidence="9" key="1">
    <citation type="journal article" date="2010" name="Science">
        <title>The genome of the Western clawed frog Xenopus tropicalis.</title>
        <authorList>
            <person name="Hellsten U."/>
            <person name="Harland R.M."/>
            <person name="Gilchrist M.J."/>
            <person name="Hendrix D."/>
            <person name="Jurka J."/>
            <person name="Kapitonov V."/>
            <person name="Ovcharenko I."/>
            <person name="Putnam N.H."/>
            <person name="Shu S."/>
            <person name="Taher L."/>
            <person name="Blitz I.L."/>
            <person name="Blumberg B."/>
            <person name="Dichmann D.S."/>
            <person name="Dubchak I."/>
            <person name="Amaya E."/>
            <person name="Detter J.C."/>
            <person name="Fletcher R."/>
            <person name="Gerhard D.S."/>
            <person name="Goodstein D."/>
            <person name="Graves T."/>
            <person name="Grigoriev I.V."/>
            <person name="Grimwood J."/>
            <person name="Kawashima T."/>
            <person name="Lindquist E."/>
            <person name="Lucas S.M."/>
            <person name="Mead P.E."/>
            <person name="Mitros T."/>
            <person name="Ogino H."/>
            <person name="Ohta Y."/>
            <person name="Poliakov A.V."/>
            <person name="Pollet N."/>
            <person name="Robert J."/>
            <person name="Salamov A."/>
            <person name="Sater A.K."/>
            <person name="Schmutz J."/>
            <person name="Terry A."/>
            <person name="Vize P.D."/>
            <person name="Warren W.C."/>
            <person name="Wells D."/>
            <person name="Wills A."/>
            <person name="Wilson R.K."/>
            <person name="Zimmerman L.B."/>
            <person name="Zorn A.M."/>
            <person name="Grainger R."/>
            <person name="Grammer T."/>
            <person name="Khokha M.K."/>
            <person name="Richardson P.M."/>
            <person name="Rokhsar D.S."/>
        </authorList>
    </citation>
    <scope>NUCLEOTIDE SEQUENCE [LARGE SCALE GENOMIC DNA]</scope>
    <source>
        <strain evidence="9">Nigerian</strain>
    </source>
</reference>
<keyword evidence="10" id="KW-1185">Reference proteome</keyword>
<feature type="compositionally biased region" description="Polar residues" evidence="6">
    <location>
        <begin position="88"/>
        <end position="103"/>
    </location>
</feature>
<feature type="domain" description="SH3" evidence="7">
    <location>
        <begin position="553"/>
        <end position="612"/>
    </location>
</feature>
<organism evidence="9">
    <name type="scientific">Xenopus tropicalis</name>
    <name type="common">Western clawed frog</name>
    <name type="synonym">Silurana tropicalis</name>
    <dbReference type="NCBI Taxonomy" id="8364"/>
    <lineage>
        <taxon>Eukaryota</taxon>
        <taxon>Metazoa</taxon>
        <taxon>Chordata</taxon>
        <taxon>Craniata</taxon>
        <taxon>Vertebrata</taxon>
        <taxon>Euteleostomi</taxon>
        <taxon>Amphibia</taxon>
        <taxon>Batrachia</taxon>
        <taxon>Anura</taxon>
        <taxon>Pipoidea</taxon>
        <taxon>Pipidae</taxon>
        <taxon>Xenopodinae</taxon>
        <taxon>Xenopus</taxon>
        <taxon>Silurana</taxon>
    </lineage>
</organism>
<feature type="compositionally biased region" description="Polar residues" evidence="6">
    <location>
        <begin position="402"/>
        <end position="411"/>
    </location>
</feature>
<keyword evidence="2 4" id="KW-0728">SH3 domain</keyword>
<dbReference type="SMART" id="SM00459">
    <property type="entry name" value="Sorb"/>
    <property type="match status" value="1"/>
</dbReference>